<feature type="transmembrane region" description="Helical" evidence="1">
    <location>
        <begin position="35"/>
        <end position="54"/>
    </location>
</feature>
<dbReference type="Pfam" id="PF05437">
    <property type="entry name" value="AzlD"/>
    <property type="match status" value="1"/>
</dbReference>
<dbReference type="AlphaFoldDB" id="A0A1Y4QN72"/>
<keyword evidence="1" id="KW-0812">Transmembrane</keyword>
<dbReference type="InterPro" id="IPR008407">
    <property type="entry name" value="Brnchd-chn_aa_trnsp_AzlD"/>
</dbReference>
<evidence type="ECO:0000313" key="3">
    <source>
        <dbReference type="Proteomes" id="UP000196258"/>
    </source>
</evidence>
<evidence type="ECO:0000256" key="1">
    <source>
        <dbReference type="SAM" id="Phobius"/>
    </source>
</evidence>
<reference evidence="3" key="1">
    <citation type="submission" date="2017-04" db="EMBL/GenBank/DDBJ databases">
        <title>Function of individual gut microbiota members based on whole genome sequencing of pure cultures obtained from chicken caecum.</title>
        <authorList>
            <person name="Medvecky M."/>
            <person name="Cejkova D."/>
            <person name="Polansky O."/>
            <person name="Karasova D."/>
            <person name="Kubasova T."/>
            <person name="Cizek A."/>
            <person name="Rychlik I."/>
        </authorList>
    </citation>
    <scope>NUCLEOTIDE SEQUENCE [LARGE SCALE GENOMIC DNA]</scope>
    <source>
        <strain evidence="3">An149</strain>
    </source>
</reference>
<gene>
    <name evidence="2" type="ORF">B5E91_04785</name>
</gene>
<protein>
    <submittedName>
        <fullName evidence="2">Branched-chain amino acid transporter AzlD</fullName>
    </submittedName>
</protein>
<keyword evidence="1" id="KW-0472">Membrane</keyword>
<sequence>MSNDIMIIMVVAITTFLTRALPFIIFKDPKKTPDLIIYLSKVLPYSIMAMLVVYCLKDMNFFNKNHALPELIAVIATILIHLYKNNTLLSIITGTIIYMVCIQLIFV</sequence>
<organism evidence="2 3">
    <name type="scientific">Thomasclavelia spiroformis</name>
    <dbReference type="NCBI Taxonomy" id="29348"/>
    <lineage>
        <taxon>Bacteria</taxon>
        <taxon>Bacillati</taxon>
        <taxon>Bacillota</taxon>
        <taxon>Erysipelotrichia</taxon>
        <taxon>Erysipelotrichales</taxon>
        <taxon>Coprobacillaceae</taxon>
        <taxon>Thomasclavelia</taxon>
    </lineage>
</organism>
<dbReference type="EMBL" id="NFLB01000004">
    <property type="protein sequence ID" value="OUQ05733.1"/>
    <property type="molecule type" value="Genomic_DNA"/>
</dbReference>
<evidence type="ECO:0000313" key="2">
    <source>
        <dbReference type="EMBL" id="OUQ05733.1"/>
    </source>
</evidence>
<dbReference type="Proteomes" id="UP000196258">
    <property type="component" value="Unassembled WGS sequence"/>
</dbReference>
<dbReference type="RefSeq" id="WP_087255673.1">
    <property type="nucleotide sequence ID" value="NZ_CALURN010000014.1"/>
</dbReference>
<keyword evidence="1" id="KW-1133">Transmembrane helix</keyword>
<accession>A0A1Y4QN72</accession>
<name>A0A1Y4QN72_9FIRM</name>
<feature type="transmembrane region" description="Helical" evidence="1">
    <location>
        <begin position="88"/>
        <end position="106"/>
    </location>
</feature>
<proteinExistence type="predicted"/>
<comment type="caution">
    <text evidence="2">The sequence shown here is derived from an EMBL/GenBank/DDBJ whole genome shotgun (WGS) entry which is preliminary data.</text>
</comment>
<feature type="transmembrane region" description="Helical" evidence="1">
    <location>
        <begin position="6"/>
        <end position="26"/>
    </location>
</feature>
<dbReference type="PIRSF" id="PIRSF003203">
    <property type="entry name" value="AzlD"/>
    <property type="match status" value="1"/>
</dbReference>